<dbReference type="GO" id="GO:0030288">
    <property type="term" value="C:outer membrane-bounded periplasmic space"/>
    <property type="evidence" value="ECO:0007669"/>
    <property type="project" value="TreeGrafter"/>
</dbReference>
<gene>
    <name evidence="3" type="ORF">COX46_04630</name>
</gene>
<comment type="caution">
    <text evidence="3">The sequence shown here is derived from an EMBL/GenBank/DDBJ whole genome shotgun (WGS) entry which is preliminary data.</text>
</comment>
<accession>A0A2G9Y9R3</accession>
<dbReference type="Proteomes" id="UP000230392">
    <property type="component" value="Unassembled WGS sequence"/>
</dbReference>
<sequence length="307" mass="34207">MEQRIQATNIPIYRLSGESWITLPDLAFLFKGTINRDVLSRRTEISFGNHKLVVLPGSKKVLYDDALNEMNQPARIIAGVEAIPYDFASLIASVAFIPSFQPVPTTTTEEPPKTEPTSPPGIVEILAGVSKKADNEITLVLDAGHGGDDKGAIGPWGLQEKDVNLDLVLRLSEYLKRSRPKLKVVMTRKDDTFIPLPDRAEVANQLGADFFVSIHTNSARYNHYTADGFETYSPTFKPTVFACATNPNDEISDILKETVPYTVLQKSQYLASLVQEKLADRLITPDRGVKRKNFYVLKYTYMVSVLV</sequence>
<proteinExistence type="predicted"/>
<dbReference type="InterPro" id="IPR002508">
    <property type="entry name" value="MurNAc-LAA_cat"/>
</dbReference>
<dbReference type="Gene3D" id="3.40.630.40">
    <property type="entry name" value="Zn-dependent exopeptidases"/>
    <property type="match status" value="1"/>
</dbReference>
<dbReference type="InterPro" id="IPR050695">
    <property type="entry name" value="N-acetylmuramoyl_amidase_3"/>
</dbReference>
<protein>
    <recommendedName>
        <fullName evidence="2">MurNAc-LAA domain-containing protein</fullName>
    </recommendedName>
</protein>
<name>A0A2G9Y9R3_9BACT</name>
<evidence type="ECO:0000313" key="4">
    <source>
        <dbReference type="Proteomes" id="UP000230392"/>
    </source>
</evidence>
<dbReference type="SUPFAM" id="SSF53187">
    <property type="entry name" value="Zn-dependent exopeptidases"/>
    <property type="match status" value="1"/>
</dbReference>
<dbReference type="CDD" id="cd02696">
    <property type="entry name" value="MurNAc-LAA"/>
    <property type="match status" value="1"/>
</dbReference>
<dbReference type="GO" id="GO:0009253">
    <property type="term" value="P:peptidoglycan catabolic process"/>
    <property type="evidence" value="ECO:0007669"/>
    <property type="project" value="InterPro"/>
</dbReference>
<dbReference type="AlphaFoldDB" id="A0A2G9Y9R3"/>
<dbReference type="PANTHER" id="PTHR30404:SF0">
    <property type="entry name" value="N-ACETYLMURAMOYL-L-ALANINE AMIDASE AMIC"/>
    <property type="match status" value="1"/>
</dbReference>
<dbReference type="GO" id="GO:0008745">
    <property type="term" value="F:N-acetylmuramoyl-L-alanine amidase activity"/>
    <property type="evidence" value="ECO:0007669"/>
    <property type="project" value="InterPro"/>
</dbReference>
<dbReference type="EMBL" id="PCRF01000228">
    <property type="protein sequence ID" value="PIP15962.1"/>
    <property type="molecule type" value="Genomic_DNA"/>
</dbReference>
<organism evidence="3 4">
    <name type="scientific">bacterium (Candidatus Ratteibacteria) CG23_combo_of_CG06-09_8_20_14_all_48_7</name>
    <dbReference type="NCBI Taxonomy" id="2014292"/>
    <lineage>
        <taxon>Bacteria</taxon>
        <taxon>Candidatus Ratteibacteria</taxon>
    </lineage>
</organism>
<evidence type="ECO:0000313" key="3">
    <source>
        <dbReference type="EMBL" id="PIP15962.1"/>
    </source>
</evidence>
<evidence type="ECO:0000259" key="2">
    <source>
        <dbReference type="SMART" id="SM00646"/>
    </source>
</evidence>
<dbReference type="PANTHER" id="PTHR30404">
    <property type="entry name" value="N-ACETYLMURAMOYL-L-ALANINE AMIDASE"/>
    <property type="match status" value="1"/>
</dbReference>
<dbReference type="SMART" id="SM00646">
    <property type="entry name" value="Ami_3"/>
    <property type="match status" value="1"/>
</dbReference>
<feature type="non-terminal residue" evidence="3">
    <location>
        <position position="307"/>
    </location>
</feature>
<dbReference type="Pfam" id="PF01520">
    <property type="entry name" value="Amidase_3"/>
    <property type="match status" value="1"/>
</dbReference>
<keyword evidence="1" id="KW-0378">Hydrolase</keyword>
<evidence type="ECO:0000256" key="1">
    <source>
        <dbReference type="ARBA" id="ARBA00022801"/>
    </source>
</evidence>
<reference evidence="3 4" key="1">
    <citation type="submission" date="2017-09" db="EMBL/GenBank/DDBJ databases">
        <title>Depth-based differentiation of microbial function through sediment-hosted aquifers and enrichment of novel symbionts in the deep terrestrial subsurface.</title>
        <authorList>
            <person name="Probst A.J."/>
            <person name="Ladd B."/>
            <person name="Jarett J.K."/>
            <person name="Geller-Mcgrath D.E."/>
            <person name="Sieber C.M."/>
            <person name="Emerson J.B."/>
            <person name="Anantharaman K."/>
            <person name="Thomas B.C."/>
            <person name="Malmstrom R."/>
            <person name="Stieglmeier M."/>
            <person name="Klingl A."/>
            <person name="Woyke T."/>
            <person name="Ryan C.M."/>
            <person name="Banfield J.F."/>
        </authorList>
    </citation>
    <scope>NUCLEOTIDE SEQUENCE [LARGE SCALE GENOMIC DNA]</scope>
    <source>
        <strain evidence="3">CG23_combo_of_CG06-09_8_20_14_all_48_7</strain>
    </source>
</reference>
<feature type="domain" description="MurNAc-LAA" evidence="2">
    <location>
        <begin position="200"/>
        <end position="307"/>
    </location>
</feature>